<keyword evidence="4 8" id="KW-1133">Transmembrane helix</keyword>
<dbReference type="InterPro" id="IPR020846">
    <property type="entry name" value="MFS_dom"/>
</dbReference>
<gene>
    <name evidence="10" type="ORF">P43SY_005186</name>
</gene>
<organism evidence="10 11">
    <name type="scientific">Pythium insidiosum</name>
    <name type="common">Pythiosis disease agent</name>
    <dbReference type="NCBI Taxonomy" id="114742"/>
    <lineage>
        <taxon>Eukaryota</taxon>
        <taxon>Sar</taxon>
        <taxon>Stramenopiles</taxon>
        <taxon>Oomycota</taxon>
        <taxon>Peronosporomycetes</taxon>
        <taxon>Pythiales</taxon>
        <taxon>Pythiaceae</taxon>
        <taxon>Pythium</taxon>
    </lineage>
</organism>
<dbReference type="Gene3D" id="1.20.1250.20">
    <property type="entry name" value="MFS general substrate transporter like domains"/>
    <property type="match status" value="2"/>
</dbReference>
<dbReference type="AlphaFoldDB" id="A0AAD5QBQ1"/>
<name>A0AAD5QBQ1_PYTIN</name>
<feature type="transmembrane region" description="Helical" evidence="8">
    <location>
        <begin position="287"/>
        <end position="305"/>
    </location>
</feature>
<comment type="subcellular location">
    <subcellularLocation>
        <location evidence="1">Membrane</location>
        <topology evidence="1">Multi-pass membrane protein</topology>
    </subcellularLocation>
</comment>
<feature type="transmembrane region" description="Helical" evidence="8">
    <location>
        <begin position="659"/>
        <end position="680"/>
    </location>
</feature>
<evidence type="ECO:0000256" key="4">
    <source>
        <dbReference type="ARBA" id="ARBA00022989"/>
    </source>
</evidence>
<keyword evidence="6 8" id="KW-0472">Membrane</keyword>
<dbReference type="InterPro" id="IPR011701">
    <property type="entry name" value="MFS"/>
</dbReference>
<feature type="domain" description="Major facilitator superfamily (MFS) profile" evidence="9">
    <location>
        <begin position="287"/>
        <end position="709"/>
    </location>
</feature>
<dbReference type="InterPro" id="IPR044772">
    <property type="entry name" value="NO3_transporter"/>
</dbReference>
<keyword evidence="11" id="KW-1185">Reference proteome</keyword>
<accession>A0AAD5QBQ1</accession>
<evidence type="ECO:0000256" key="6">
    <source>
        <dbReference type="ARBA" id="ARBA00023136"/>
    </source>
</evidence>
<evidence type="ECO:0000313" key="11">
    <source>
        <dbReference type="Proteomes" id="UP001209570"/>
    </source>
</evidence>
<keyword evidence="3 8" id="KW-0812">Transmembrane</keyword>
<feature type="transmembrane region" description="Helical" evidence="8">
    <location>
        <begin position="622"/>
        <end position="647"/>
    </location>
</feature>
<evidence type="ECO:0000256" key="1">
    <source>
        <dbReference type="ARBA" id="ARBA00004141"/>
    </source>
</evidence>
<evidence type="ECO:0000256" key="3">
    <source>
        <dbReference type="ARBA" id="ARBA00022692"/>
    </source>
</evidence>
<evidence type="ECO:0000259" key="9">
    <source>
        <dbReference type="PROSITE" id="PS50850"/>
    </source>
</evidence>
<evidence type="ECO:0000256" key="5">
    <source>
        <dbReference type="ARBA" id="ARBA00023063"/>
    </source>
</evidence>
<comment type="similarity">
    <text evidence="2">Belongs to the major facilitator superfamily. Nitrate/nitrite porter (TC 2.A.1.8) family.</text>
</comment>
<dbReference type="PROSITE" id="PS50850">
    <property type="entry name" value="MFS"/>
    <property type="match status" value="1"/>
</dbReference>
<protein>
    <recommendedName>
        <fullName evidence="9">Major facilitator superfamily (MFS) profile domain-containing protein</fullName>
    </recommendedName>
</protein>
<feature type="transmembrane region" description="Helical" evidence="8">
    <location>
        <begin position="686"/>
        <end position="704"/>
    </location>
</feature>
<dbReference type="CDD" id="cd17341">
    <property type="entry name" value="MFS_NRT2_like"/>
    <property type="match status" value="1"/>
</dbReference>
<dbReference type="InterPro" id="IPR036259">
    <property type="entry name" value="MFS_trans_sf"/>
</dbReference>
<feature type="transmembrane region" description="Helical" evidence="8">
    <location>
        <begin position="417"/>
        <end position="438"/>
    </location>
</feature>
<comment type="caution">
    <text evidence="10">The sequence shown here is derived from an EMBL/GenBank/DDBJ whole genome shotgun (WGS) entry which is preliminary data.</text>
</comment>
<evidence type="ECO:0000313" key="10">
    <source>
        <dbReference type="EMBL" id="KAJ0406953.1"/>
    </source>
</evidence>
<proteinExistence type="inferred from homology"/>
<evidence type="ECO:0000256" key="2">
    <source>
        <dbReference type="ARBA" id="ARBA00008432"/>
    </source>
</evidence>
<dbReference type="GO" id="GO:0016020">
    <property type="term" value="C:membrane"/>
    <property type="evidence" value="ECO:0007669"/>
    <property type="project" value="UniProtKB-SubCell"/>
</dbReference>
<dbReference type="SUPFAM" id="SSF103473">
    <property type="entry name" value="MFS general substrate transporter"/>
    <property type="match status" value="1"/>
</dbReference>
<feature type="region of interest" description="Disordered" evidence="7">
    <location>
        <begin position="476"/>
        <end position="496"/>
    </location>
</feature>
<dbReference type="EMBL" id="JAKCXM010000026">
    <property type="protein sequence ID" value="KAJ0406953.1"/>
    <property type="molecule type" value="Genomic_DNA"/>
</dbReference>
<keyword evidence="5" id="KW-0534">Nitrate assimilation</keyword>
<evidence type="ECO:0000256" key="8">
    <source>
        <dbReference type="SAM" id="Phobius"/>
    </source>
</evidence>
<sequence length="736" mass="79015">MISNATADTCDPVADFVAVTQFNAQPEYIRACRALLGVKTLPADFCKDEKCLEYMRDNYKNLPNCIESNFARHARWRAIITSCDLSKKGASTCSTTDIADFVQSDGYLAVCSVNVTVPQVCADSECVEYMRKNLDTIPSCMLEPYLDLRQAWSAALETCSHPNAPKPKPTRKPSAKPPVTTLRPSPADAADGESPENPVERMIFVFFRAEEDLVCCMAIRIGEIRTGDSLRAHHSLDLKDRTEMDELAENSVQGRGVRPYAIATDPLENDRATEIKLLSAARPHMRAFHFAWFSFFIAFFGWFSIPPLMPTIKTQLHLTSDQVANSNIASVASTIVGRLVAGPLCDRYGSRTVQAVLLVLGALPVAAASLCTSYTGLVVVRFCIGFVGCSFVATANWTSVMFARDVVGTANALAAGWGNLGAGVTYLVTPFIFDLVTLDDSISRDLGWRIALLCPALLMVVVGILLYQFSDDTPQGQRGHQRDAKDGVPLSASGGKSLREPSATLMDLARMPVVWILAFQYACSFGVELQVHNELSLYYHEDFVRRGCASSASSSCRLLSQTKSGLISSLFGLTCLFARAGGGYLSDVAARRRGMSGRVSVQFAAFVGQAATLLAFSRMTRLAASIPCLAIFGIFVQACTGTTYGIVPFVSPSSTGSTSGVVGAGGNVGALAWGFLFKGVGDRRRSFAYLSGFVALAAALSPCIRIRIRVPSTRSSGGAAAPAHSALGSMAATDDT</sequence>
<dbReference type="GO" id="GO:0042128">
    <property type="term" value="P:nitrate assimilation"/>
    <property type="evidence" value="ECO:0007669"/>
    <property type="project" value="UniProtKB-KW"/>
</dbReference>
<dbReference type="Proteomes" id="UP001209570">
    <property type="component" value="Unassembled WGS sequence"/>
</dbReference>
<dbReference type="PANTHER" id="PTHR23515">
    <property type="entry name" value="HIGH-AFFINITY NITRATE TRANSPORTER 2.3"/>
    <property type="match status" value="1"/>
</dbReference>
<evidence type="ECO:0000256" key="7">
    <source>
        <dbReference type="SAM" id="MobiDB-lite"/>
    </source>
</evidence>
<feature type="transmembrane region" description="Helical" evidence="8">
    <location>
        <begin position="450"/>
        <end position="469"/>
    </location>
</feature>
<reference evidence="10" key="1">
    <citation type="submission" date="2021-12" db="EMBL/GenBank/DDBJ databases">
        <title>Prjna785345.</title>
        <authorList>
            <person name="Rujirawat T."/>
            <person name="Krajaejun T."/>
        </authorList>
    </citation>
    <scope>NUCLEOTIDE SEQUENCE</scope>
    <source>
        <strain evidence="10">Pi057C3</strain>
    </source>
</reference>
<dbReference type="Pfam" id="PF07690">
    <property type="entry name" value="MFS_1"/>
    <property type="match status" value="1"/>
</dbReference>
<feature type="region of interest" description="Disordered" evidence="7">
    <location>
        <begin position="159"/>
        <end position="195"/>
    </location>
</feature>
<dbReference type="GO" id="GO:0015112">
    <property type="term" value="F:nitrate transmembrane transporter activity"/>
    <property type="evidence" value="ECO:0007669"/>
    <property type="project" value="InterPro"/>
</dbReference>
<feature type="transmembrane region" description="Helical" evidence="8">
    <location>
        <begin position="378"/>
        <end position="397"/>
    </location>
</feature>